<dbReference type="PANTHER" id="PTHR30619">
    <property type="entry name" value="DNA INTERNALIZATION/COMPETENCE PROTEIN COMEC/REC2"/>
    <property type="match status" value="1"/>
</dbReference>
<dbReference type="SMART" id="SM00849">
    <property type="entry name" value="Lactamase_B"/>
    <property type="match status" value="1"/>
</dbReference>
<evidence type="ECO:0000259" key="2">
    <source>
        <dbReference type="SMART" id="SM00849"/>
    </source>
</evidence>
<dbReference type="InterPro" id="IPR052159">
    <property type="entry name" value="Competence_DNA_uptake"/>
</dbReference>
<dbReference type="Pfam" id="PF00753">
    <property type="entry name" value="Lactamase_B"/>
    <property type="match status" value="1"/>
</dbReference>
<accession>A0ABD5V338</accession>
<comment type="caution">
    <text evidence="3">The sequence shown here is derived from an EMBL/GenBank/DDBJ whole genome shotgun (WGS) entry which is preliminary data.</text>
</comment>
<dbReference type="Proteomes" id="UP001596312">
    <property type="component" value="Unassembled WGS sequence"/>
</dbReference>
<feature type="compositionally biased region" description="Low complexity" evidence="1">
    <location>
        <begin position="366"/>
        <end position="384"/>
    </location>
</feature>
<sequence>MSGQRKPTMRRVLMILGVSLMVVVAGCGGMGAGGADSDDEAGPNDAETMGEDAETDGTDDEDDDQSETDVGTDDAGGTLEIHAIDVGQADATLLVGPEETMLIDSGDWRDDGDRVIDYLDEQGVDRIDYLVSTHAHADHIGGHAAVIEHYETERDGVGQVWDPGVAHTSQTYENYLDAVDEHGVDLIEAQAGDEIALADGATVLNPPADRESDDLHDNSLALRVSHGESSFLATGDAEEGAEQRMVEEYGDELASDVYHAGHHGSSTSSTPAFLDRVDPELALISSAYDSQYGHPHDEVLESFAERGIETYWTAVHGSVVLESDGEEFTIESGTDATTDPAGIEDEPPAEDGAVESVRPMATGMTSAASAVSVPSEVEATGAIA</sequence>
<name>A0ABD5V338_9EURY</name>
<feature type="region of interest" description="Disordered" evidence="1">
    <location>
        <begin position="31"/>
        <end position="76"/>
    </location>
</feature>
<dbReference type="AlphaFoldDB" id="A0ABD5V338"/>
<evidence type="ECO:0000313" key="3">
    <source>
        <dbReference type="EMBL" id="MFC6904713.1"/>
    </source>
</evidence>
<dbReference type="RefSeq" id="WP_340603228.1">
    <property type="nucleotide sequence ID" value="NZ_JBBMXV010000002.1"/>
</dbReference>
<proteinExistence type="predicted"/>
<feature type="domain" description="Metallo-beta-lactamase" evidence="2">
    <location>
        <begin position="88"/>
        <end position="288"/>
    </location>
</feature>
<protein>
    <submittedName>
        <fullName evidence="3">ComEC/Rec2 family competence protein</fullName>
    </submittedName>
</protein>
<feature type="region of interest" description="Disordered" evidence="1">
    <location>
        <begin position="363"/>
        <end position="384"/>
    </location>
</feature>
<gene>
    <name evidence="3" type="ORF">ACFQGH_05815</name>
</gene>
<dbReference type="InterPro" id="IPR035681">
    <property type="entry name" value="ComA-like_MBL"/>
</dbReference>
<reference evidence="3 4" key="1">
    <citation type="journal article" date="2019" name="Int. J. Syst. Evol. Microbiol.">
        <title>The Global Catalogue of Microorganisms (GCM) 10K type strain sequencing project: providing services to taxonomists for standard genome sequencing and annotation.</title>
        <authorList>
            <consortium name="The Broad Institute Genomics Platform"/>
            <consortium name="The Broad Institute Genome Sequencing Center for Infectious Disease"/>
            <person name="Wu L."/>
            <person name="Ma J."/>
        </authorList>
    </citation>
    <scope>NUCLEOTIDE SEQUENCE [LARGE SCALE GENOMIC DNA]</scope>
    <source>
        <strain evidence="3 4">CGMCC 1.3240</strain>
    </source>
</reference>
<dbReference type="Gene3D" id="3.60.15.10">
    <property type="entry name" value="Ribonuclease Z/Hydroxyacylglutathione hydrolase-like"/>
    <property type="match status" value="1"/>
</dbReference>
<dbReference type="SUPFAM" id="SSF56281">
    <property type="entry name" value="Metallo-hydrolase/oxidoreductase"/>
    <property type="match status" value="1"/>
</dbReference>
<dbReference type="PROSITE" id="PS51257">
    <property type="entry name" value="PROKAR_LIPOPROTEIN"/>
    <property type="match status" value="1"/>
</dbReference>
<dbReference type="InterPro" id="IPR036866">
    <property type="entry name" value="RibonucZ/Hydroxyglut_hydro"/>
</dbReference>
<dbReference type="CDD" id="cd07731">
    <property type="entry name" value="ComA-like_MBL-fold"/>
    <property type="match status" value="1"/>
</dbReference>
<dbReference type="InterPro" id="IPR001279">
    <property type="entry name" value="Metallo-B-lactamas"/>
</dbReference>
<evidence type="ECO:0000313" key="4">
    <source>
        <dbReference type="Proteomes" id="UP001596312"/>
    </source>
</evidence>
<organism evidence="3 4">
    <name type="scientific">Halalkalicoccus tibetensis</name>
    <dbReference type="NCBI Taxonomy" id="175632"/>
    <lineage>
        <taxon>Archaea</taxon>
        <taxon>Methanobacteriati</taxon>
        <taxon>Methanobacteriota</taxon>
        <taxon>Stenosarchaea group</taxon>
        <taxon>Halobacteria</taxon>
        <taxon>Halobacteriales</taxon>
        <taxon>Halococcaceae</taxon>
        <taxon>Halalkalicoccus</taxon>
    </lineage>
</organism>
<evidence type="ECO:0000256" key="1">
    <source>
        <dbReference type="SAM" id="MobiDB-lite"/>
    </source>
</evidence>
<feature type="compositionally biased region" description="Acidic residues" evidence="1">
    <location>
        <begin position="342"/>
        <end position="351"/>
    </location>
</feature>
<dbReference type="EMBL" id="JBHSXQ010000002">
    <property type="protein sequence ID" value="MFC6904713.1"/>
    <property type="molecule type" value="Genomic_DNA"/>
</dbReference>
<feature type="compositionally biased region" description="Acidic residues" evidence="1">
    <location>
        <begin position="36"/>
        <end position="72"/>
    </location>
</feature>
<feature type="region of interest" description="Disordered" evidence="1">
    <location>
        <begin position="330"/>
        <end position="351"/>
    </location>
</feature>
<dbReference type="PANTHER" id="PTHR30619:SF1">
    <property type="entry name" value="RECOMBINATION PROTEIN 2"/>
    <property type="match status" value="1"/>
</dbReference>
<keyword evidence="4" id="KW-1185">Reference proteome</keyword>